<dbReference type="InterPro" id="IPR001173">
    <property type="entry name" value="Glyco_trans_2-like"/>
</dbReference>
<gene>
    <name evidence="2" type="ORF">B5E91_01950</name>
</gene>
<feature type="domain" description="Glycosyltransferase 2-like" evidence="1">
    <location>
        <begin position="461"/>
        <end position="588"/>
    </location>
</feature>
<accession>A0A1Y4QNA7</accession>
<dbReference type="SUPFAM" id="SSF53448">
    <property type="entry name" value="Nucleotide-diphospho-sugar transferases"/>
    <property type="match status" value="2"/>
</dbReference>
<name>A0A1Y4QNA7_9FIRM</name>
<dbReference type="CDD" id="cd04186">
    <property type="entry name" value="GT_2_like_c"/>
    <property type="match status" value="1"/>
</dbReference>
<dbReference type="EMBL" id="NFLB01000001">
    <property type="protein sequence ID" value="OUQ06717.1"/>
    <property type="molecule type" value="Genomic_DNA"/>
</dbReference>
<keyword evidence="2" id="KW-0808">Transferase</keyword>
<comment type="caution">
    <text evidence="2">The sequence shown here is derived from an EMBL/GenBank/DDBJ whole genome shotgun (WGS) entry which is preliminary data.</text>
</comment>
<proteinExistence type="predicted"/>
<evidence type="ECO:0000313" key="3">
    <source>
        <dbReference type="Proteomes" id="UP000196258"/>
    </source>
</evidence>
<evidence type="ECO:0000259" key="1">
    <source>
        <dbReference type="Pfam" id="PF00535"/>
    </source>
</evidence>
<protein>
    <submittedName>
        <fullName evidence="2">Glycosyl transferase family 2</fullName>
    </submittedName>
</protein>
<reference evidence="3" key="1">
    <citation type="submission" date="2017-04" db="EMBL/GenBank/DDBJ databases">
        <title>Function of individual gut microbiota members based on whole genome sequencing of pure cultures obtained from chicken caecum.</title>
        <authorList>
            <person name="Medvecky M."/>
            <person name="Cejkova D."/>
            <person name="Polansky O."/>
            <person name="Karasova D."/>
            <person name="Kubasova T."/>
            <person name="Cizek A."/>
            <person name="Rychlik I."/>
        </authorList>
    </citation>
    <scope>NUCLEOTIDE SEQUENCE [LARGE SCALE GENOMIC DNA]</scope>
    <source>
        <strain evidence="3">An149</strain>
    </source>
</reference>
<dbReference type="PANTHER" id="PTHR43179">
    <property type="entry name" value="RHAMNOSYLTRANSFERASE WBBL"/>
    <property type="match status" value="1"/>
</dbReference>
<feature type="domain" description="Glycosyltransferase 2-like" evidence="1">
    <location>
        <begin position="203"/>
        <end position="363"/>
    </location>
</feature>
<dbReference type="AlphaFoldDB" id="A0A1Y4QNA7"/>
<dbReference type="InterPro" id="IPR029044">
    <property type="entry name" value="Nucleotide-diphossugar_trans"/>
</dbReference>
<dbReference type="Gene3D" id="3.90.550.10">
    <property type="entry name" value="Spore Coat Polysaccharide Biosynthesis Protein SpsA, Chain A"/>
    <property type="match status" value="2"/>
</dbReference>
<dbReference type="CDD" id="cd04184">
    <property type="entry name" value="GT2_RfbC_Mx_like"/>
    <property type="match status" value="1"/>
</dbReference>
<organism evidence="2 3">
    <name type="scientific">Thomasclavelia spiroformis</name>
    <dbReference type="NCBI Taxonomy" id="29348"/>
    <lineage>
        <taxon>Bacteria</taxon>
        <taxon>Bacillati</taxon>
        <taxon>Bacillota</taxon>
        <taxon>Erysipelotrichia</taxon>
        <taxon>Erysipelotrichales</taxon>
        <taxon>Coprobacillaceae</taxon>
        <taxon>Thomasclavelia</taxon>
    </lineage>
</organism>
<dbReference type="Pfam" id="PF00535">
    <property type="entry name" value="Glycos_transf_2"/>
    <property type="match status" value="2"/>
</dbReference>
<sequence length="731" mass="85119">MQKKFKFGGLIMKKIIDIDYINVRDAHVHGIINPTFIMYGNCDLEKYDFEVEVDGIKRKAKFKPDLASDNYELIVPLNNSDKLVEVYLIANNERQLVCIRENTRMKRIKSKIRVILRKVFGNMAHRLRKLKYIIRVLFNELKFILKNHTVKGSIKRIKYNLSRLELEITFYNFMKQEDYLEWLEVNEKEDKEILSFDYNPLISICIPVYNVERKYLSECLDSILNQTYQNFEICLSNDCSTLKETLDTLEEYEKKDNRIKVFHRKENGHISKATNDALAIASGEFIGLMDNDDLLTKNALYECVKVLNENPNLDFIYSDEDKIDLAGKRRDPHFKSDFAPDSILGSNYICHFEIMRKSIVDKIGGFRVGLEGAQDYDIFLRFFEQTTPERIYHIPKVLYHWRMIEGSTAAEIDNKGYAIERGRQAVADALERRGINADVKVHPRVPYYIVEYKYEIEPMISIIIPTKDYADVTEQCLKSLYEKTTYTNFEVIVMNNNSQKPETFALFDKYKNMHSNFRVIDANYEFNYSKINNQGVKEANGEYIVLLNNDTEIITPNWLELMVGYAMQPHIGAVGAKLLYPDNTVQHAGVILGIGGIAQHTFIGCAKEDPGFYGRLSVPFNYSAVTAACLMVAKDKFNEVGGLEEYLQVAFNDIDFNLKLLEKGYYNVCLNHVELYHHESKSRGLDTTSEKYKRFVSEHDYMKDKWSNILYNDKFYNPNLSLKKAFVLDRK</sequence>
<dbReference type="Proteomes" id="UP000196258">
    <property type="component" value="Unassembled WGS sequence"/>
</dbReference>
<evidence type="ECO:0000313" key="2">
    <source>
        <dbReference type="EMBL" id="OUQ06717.1"/>
    </source>
</evidence>
<dbReference type="PANTHER" id="PTHR43179:SF7">
    <property type="entry name" value="RHAMNOSYLTRANSFERASE WBBL"/>
    <property type="match status" value="1"/>
</dbReference>
<dbReference type="GO" id="GO:0016757">
    <property type="term" value="F:glycosyltransferase activity"/>
    <property type="evidence" value="ECO:0007669"/>
    <property type="project" value="UniProtKB-KW"/>
</dbReference>